<dbReference type="OMA" id="SDHIPRQ"/>
<proteinExistence type="predicted"/>
<dbReference type="EMBL" id="CAJJDM010000125">
    <property type="protein sequence ID" value="CAD8103889.1"/>
    <property type="molecule type" value="Genomic_DNA"/>
</dbReference>
<accession>A0A8S1PLH4</accession>
<evidence type="ECO:0000313" key="2">
    <source>
        <dbReference type="Proteomes" id="UP000688137"/>
    </source>
</evidence>
<dbReference type="AlphaFoldDB" id="A0A8S1PLH4"/>
<reference evidence="1" key="1">
    <citation type="submission" date="2021-01" db="EMBL/GenBank/DDBJ databases">
        <authorList>
            <consortium name="Genoscope - CEA"/>
            <person name="William W."/>
        </authorList>
    </citation>
    <scope>NUCLEOTIDE SEQUENCE</scope>
</reference>
<gene>
    <name evidence="1" type="ORF">PPRIM_AZ9-3.1.T1220085</name>
</gene>
<organism evidence="1 2">
    <name type="scientific">Paramecium primaurelia</name>
    <dbReference type="NCBI Taxonomy" id="5886"/>
    <lineage>
        <taxon>Eukaryota</taxon>
        <taxon>Sar</taxon>
        <taxon>Alveolata</taxon>
        <taxon>Ciliophora</taxon>
        <taxon>Intramacronucleata</taxon>
        <taxon>Oligohymenophorea</taxon>
        <taxon>Peniculida</taxon>
        <taxon>Parameciidae</taxon>
        <taxon>Paramecium</taxon>
    </lineage>
</organism>
<sequence length="207" mass="24584">MIFQLPHNFCNRSVQQLVQELMFDEYMDKVNIPKNAFISSPSKKEKKKISISKHRYNHFLQQSPSQLYSPGLKNNKYKVVGMIEMKRKKNSVPINEQVNQLIENNVCITQNPIIKGNKNNKDYKPKEMRGLSISDHVTRQKFVFPQVQRMGQVKQQQYEFPNIFSNENFEGYKLKSEEMSFEIEEYMRMQKHNNNQNLLPNIYNGNQ</sequence>
<name>A0A8S1PLH4_PARPR</name>
<keyword evidence="2" id="KW-1185">Reference proteome</keyword>
<evidence type="ECO:0000313" key="1">
    <source>
        <dbReference type="EMBL" id="CAD8103889.1"/>
    </source>
</evidence>
<dbReference type="Proteomes" id="UP000688137">
    <property type="component" value="Unassembled WGS sequence"/>
</dbReference>
<protein>
    <submittedName>
        <fullName evidence="1">Uncharacterized protein</fullName>
    </submittedName>
</protein>
<comment type="caution">
    <text evidence="1">The sequence shown here is derived from an EMBL/GenBank/DDBJ whole genome shotgun (WGS) entry which is preliminary data.</text>
</comment>